<dbReference type="GO" id="GO:0034058">
    <property type="term" value="P:endosomal vesicle fusion"/>
    <property type="evidence" value="ECO:0007669"/>
    <property type="project" value="TreeGrafter"/>
</dbReference>
<keyword evidence="2" id="KW-1185">Reference proteome</keyword>
<dbReference type="SUPFAM" id="SSF50978">
    <property type="entry name" value="WD40 repeat-like"/>
    <property type="match status" value="1"/>
</dbReference>
<dbReference type="Pfam" id="PF12816">
    <property type="entry name" value="TPR_Vps8"/>
    <property type="match status" value="1"/>
</dbReference>
<evidence type="ECO:0000313" key="3">
    <source>
        <dbReference type="WBParaSite" id="SRDH1_7040.1"/>
    </source>
</evidence>
<dbReference type="WBParaSite" id="SRDH1_7040.1">
    <property type="protein sequence ID" value="SRDH1_7040.1"/>
    <property type="gene ID" value="SRDH1_7040"/>
</dbReference>
<reference evidence="2" key="1">
    <citation type="submission" date="2022-06" db="EMBL/GenBank/DDBJ databases">
        <authorList>
            <person name="Berger JAMES D."/>
            <person name="Berger JAMES D."/>
        </authorList>
    </citation>
    <scope>NUCLEOTIDE SEQUENCE [LARGE SCALE GENOMIC DNA]</scope>
</reference>
<dbReference type="InterPro" id="IPR036322">
    <property type="entry name" value="WD40_repeat_dom_sf"/>
</dbReference>
<dbReference type="Pfam" id="PF23410">
    <property type="entry name" value="Beta-prop_VPS8"/>
    <property type="match status" value="1"/>
</dbReference>
<evidence type="ECO:0000313" key="4">
    <source>
        <dbReference type="WBParaSite" id="SRDH1_7040.5"/>
    </source>
</evidence>
<evidence type="ECO:0000313" key="2">
    <source>
        <dbReference type="Proteomes" id="UP000050792"/>
    </source>
</evidence>
<sequence length="1651" mass="187377">MDYYRISPNISSPAYSSPTCSFISEEDRIDSDIEADILQANIDENTTVRTCSPASLQSSKHMGTSQVFIRKAMLSSVSCQLKNASVKSHVGDPSCVVLQKYLHQLAVLMPVYCMQNVNISQNTHYTIIVSYKCQLIYQLHGWKCRFSFRKYVAIGTNKGVIFIFNLHQVLRLCFGNISPPNTPEAKAGEAQGPITVLSQNQNGTLLMTAYSSGRIAVWQIPASVLSEKSGQDTIMGRQYAPDDESDIPETPQRNDSGLNPIHLNYNYEPQEVSTAPKKRGSVSFSNNSGYGRLLCIVDDAHGVGHSISLCCFTTVSSLAACVDTGGSVFQLKFTQGLVGMKGESMCFFSGSHGEICTMEPLGLNASKTNGNFDSKQLDDQLKEAKQSILSSSALLALASFTKLIIVQLRPRVQVSHWQVLKGPPAFLPFLNWYWSADSPDNAFIAFGRGSIVYIMQVSKISQSDNTSITSLRLTNSPFPDSSTLLRAHTSKNSENQLGFRLLYSFSFEQNFLNLKWISFNQLIVVNECEQLHLLNSITGEMLETIDISNIHLRFHSDLFKYPKISEALAFAGERACMHSITAYGSQLLILGETGLYLIALRTWNESVIFLLRRKQLQLGLNYMEAALKPLTTVKQTNVSYSSNQTIDNDCNESLLYNQILAILHDEVLHVLATQNDENDNWISASSVIDSIFRIAHMIKKSDFIWLELYPAVRNLPHLASALFNATFSILKSLPPFEQLCTNGSQSVHEINSRQNFFQLPPDMTKELINWCLRQDDTLEANLDDVNSMCSYNLNDRKSRTEVCLLRLHPSCLDLNYAVKLCWTNSLFDAYLHLYTDILMDFETPFNDLIQYLTSSLNGSNEETEKYDRNRVEKCGHCLLVLIRSAFAGESFCHQRLPSPLHQDIPLKVFNLMLSESFLNVKYLLICFQNVKYPVLNLLLQYNTIDFLNLLTLSASDEFFAEGQLGQSRCQRLYHCLILTSLSPSSSSPTSNEDSQSDSVYQKKELEKSNCRFLAYDVSIPCRVFIFVISQLSMVHSEEVEIDHNLIYQLFKCVCDSNDKLCRSLLSEFELAVIESIESGLLKHLEQCATLSSEKGLYKVCEYIHQTCGNELLVLKYQILLLKRIILAKVNNNSTYASIHSDHNAVKLASCIFQCLEHNINRINKEFLVGDENYDNLKLICFEQAEVLADWDEERTLKVLYGLTNASISEVLELVNSYVKEKISNQRTTYLILRAFFKCRKVIYNHHQTTNSEECTPDASDDETTSTTKNWKEFLQNYDTKITELFIYLLVNFEPPSSGELLTFLESYKDYEIEHVLKVLSVEKYPREVAYLYEKSGDLSKATALYEQIFSESWQKLIKGECELRKTSADSTFVSLHNSGDRSATVINSVLQKLYDNVHQANRRLVNFCQRRCAQTTDQSEIEGIWFSMIDLLMKCEFVQNHPVLNAQLSNIFYNSFSLVMTYLPPTVIVSHILNINGTEVTVNSKINLLVKKLISACQFEANQMVLNKQLAGKELTVKQLRTLKEYNCGFSNRSLICSLCELDLRINNLLTRRDWEAKRMVRNDDKAMSAKRVIVFHCHHAFHEKCLRKLQCKTDTPASVVHFWSCSICRPTSYPAVKTNCLHDDTVKSHWDEIKIDNPIQSSAKIENILF</sequence>
<dbReference type="GO" id="GO:0005770">
    <property type="term" value="C:late endosome"/>
    <property type="evidence" value="ECO:0007669"/>
    <property type="project" value="TreeGrafter"/>
</dbReference>
<dbReference type="WBParaSite" id="SRDH1_7040.5">
    <property type="protein sequence ID" value="SRDH1_7040.5"/>
    <property type="gene ID" value="SRDH1_7040"/>
</dbReference>
<organism evidence="2 4">
    <name type="scientific">Schistosoma rodhaini</name>
    <dbReference type="NCBI Taxonomy" id="6188"/>
    <lineage>
        <taxon>Eukaryota</taxon>
        <taxon>Metazoa</taxon>
        <taxon>Spiralia</taxon>
        <taxon>Lophotrochozoa</taxon>
        <taxon>Platyhelminthes</taxon>
        <taxon>Trematoda</taxon>
        <taxon>Digenea</taxon>
        <taxon>Strigeidida</taxon>
        <taxon>Schistosomatoidea</taxon>
        <taxon>Schistosomatidae</taxon>
        <taxon>Schistosoma</taxon>
    </lineage>
</organism>
<dbReference type="Proteomes" id="UP000050792">
    <property type="component" value="Unassembled WGS sequence"/>
</dbReference>
<dbReference type="Pfam" id="PF23413">
    <property type="entry name" value="zf_RING_Vps8_fungal"/>
    <property type="match status" value="1"/>
</dbReference>
<dbReference type="InterPro" id="IPR045111">
    <property type="entry name" value="Vps41/Vps8"/>
</dbReference>
<dbReference type="PANTHER" id="PTHR12616">
    <property type="entry name" value="VACUOLAR PROTEIN SORTING VPS41"/>
    <property type="match status" value="1"/>
</dbReference>
<reference evidence="3 4" key="2">
    <citation type="submission" date="2023-11" db="UniProtKB">
        <authorList>
            <consortium name="WormBaseParasite"/>
        </authorList>
    </citation>
    <scope>IDENTIFICATION</scope>
</reference>
<dbReference type="GO" id="GO:0006623">
    <property type="term" value="P:protein targeting to vacuole"/>
    <property type="evidence" value="ECO:0007669"/>
    <property type="project" value="InterPro"/>
</dbReference>
<proteinExistence type="predicted"/>
<evidence type="ECO:0000259" key="1">
    <source>
        <dbReference type="Pfam" id="PF12816"/>
    </source>
</evidence>
<name>A0AA85FYT0_9TREM</name>
<feature type="domain" description="Vacuolar protein sorting-associated protein 8 central" evidence="1">
    <location>
        <begin position="791"/>
        <end position="951"/>
    </location>
</feature>
<dbReference type="PANTHER" id="PTHR12616:SF8">
    <property type="entry name" value="VACUOLAR PROTEIN SORTING-ASSOCIATED PROTEIN 8 HOMOLOG"/>
    <property type="match status" value="1"/>
</dbReference>
<dbReference type="InterPro" id="IPR025941">
    <property type="entry name" value="Vps8_central_dom"/>
</dbReference>
<protein>
    <recommendedName>
        <fullName evidence="1">Vacuolar protein sorting-associated protein 8 central domain-containing protein</fullName>
    </recommendedName>
</protein>
<dbReference type="GO" id="GO:0030897">
    <property type="term" value="C:HOPS complex"/>
    <property type="evidence" value="ECO:0007669"/>
    <property type="project" value="TreeGrafter"/>
</dbReference>
<accession>A0AA85FYT0</accession>